<dbReference type="InterPro" id="IPR036457">
    <property type="entry name" value="PPM-type-like_dom_sf"/>
</dbReference>
<evidence type="ECO:0000313" key="3">
    <source>
        <dbReference type="Proteomes" id="UP000234845"/>
    </source>
</evidence>
<keyword evidence="3" id="KW-1185">Reference proteome</keyword>
<name>A0A2N5XZ73_9GAMM</name>
<organism evidence="2 3">
    <name type="scientific">Kineobactrum sediminis</name>
    <dbReference type="NCBI Taxonomy" id="1905677"/>
    <lineage>
        <taxon>Bacteria</taxon>
        <taxon>Pseudomonadati</taxon>
        <taxon>Pseudomonadota</taxon>
        <taxon>Gammaproteobacteria</taxon>
        <taxon>Cellvibrionales</taxon>
        <taxon>Halieaceae</taxon>
        <taxon>Kineobactrum</taxon>
    </lineage>
</organism>
<accession>A0A2N5XZ73</accession>
<dbReference type="EMBL" id="PKLZ01000013">
    <property type="protein sequence ID" value="PLW81433.1"/>
    <property type="molecule type" value="Genomic_DNA"/>
</dbReference>
<dbReference type="OrthoDB" id="6402115at2"/>
<dbReference type="RefSeq" id="WP_101522439.1">
    <property type="nucleotide sequence ID" value="NZ_PKLZ01000013.1"/>
</dbReference>
<comment type="caution">
    <text evidence="2">The sequence shown here is derived from an EMBL/GenBank/DDBJ whole genome shotgun (WGS) entry which is preliminary data.</text>
</comment>
<evidence type="ECO:0000259" key="1">
    <source>
        <dbReference type="PROSITE" id="PS51746"/>
    </source>
</evidence>
<dbReference type="Gene3D" id="3.60.40.10">
    <property type="entry name" value="PPM-type phosphatase domain"/>
    <property type="match status" value="1"/>
</dbReference>
<sequence length="251" mass="27898">MALYYEWHSAPGSLTEENRDHCGIAERTDAWLAIVIDGSTTGPHGGELARELACRLVDGFFASGPPVTEQQICDFMRKAHEDLRRQYPADSASYFIAVQSEQNRVMTFHAGDCRIGKVTQDNAIEWLSVAHTLANATAPLSDTALSVHPGRHLLTRSFRSRHFERPECDQCSLLPGEMLVIATDGFWAEMDATKQADLIEGNLPVSVDRVDDVSFLLLRQQSNGSAGSTGKVYSEDNIYVRTIREHVTIQF</sequence>
<proteinExistence type="predicted"/>
<feature type="domain" description="PPM-type phosphatase" evidence="1">
    <location>
        <begin position="4"/>
        <end position="220"/>
    </location>
</feature>
<dbReference type="AlphaFoldDB" id="A0A2N5XZ73"/>
<dbReference type="Pfam" id="PF13672">
    <property type="entry name" value="PP2C_2"/>
    <property type="match status" value="1"/>
</dbReference>
<dbReference type="InterPro" id="IPR001932">
    <property type="entry name" value="PPM-type_phosphatase-like_dom"/>
</dbReference>
<dbReference type="SMART" id="SM00332">
    <property type="entry name" value="PP2Cc"/>
    <property type="match status" value="1"/>
</dbReference>
<dbReference type="PROSITE" id="PS51746">
    <property type="entry name" value="PPM_2"/>
    <property type="match status" value="1"/>
</dbReference>
<protein>
    <recommendedName>
        <fullName evidence="1">PPM-type phosphatase domain-containing protein</fullName>
    </recommendedName>
</protein>
<evidence type="ECO:0000313" key="2">
    <source>
        <dbReference type="EMBL" id="PLW81433.1"/>
    </source>
</evidence>
<dbReference type="SUPFAM" id="SSF81606">
    <property type="entry name" value="PP2C-like"/>
    <property type="match status" value="1"/>
</dbReference>
<dbReference type="Proteomes" id="UP000234845">
    <property type="component" value="Unassembled WGS sequence"/>
</dbReference>
<reference evidence="3" key="1">
    <citation type="submission" date="2017-11" db="EMBL/GenBank/DDBJ databases">
        <title>The draft genome sequence of Chromatocurvus sp. F02.</title>
        <authorList>
            <person name="Du Z.-J."/>
            <person name="Chang Y.-Q."/>
        </authorList>
    </citation>
    <scope>NUCLEOTIDE SEQUENCE [LARGE SCALE GENOMIC DNA]</scope>
    <source>
        <strain evidence="3">F02</strain>
    </source>
</reference>
<gene>
    <name evidence="2" type="ORF">CWI75_15495</name>
</gene>